<dbReference type="GO" id="GO:0005524">
    <property type="term" value="F:ATP binding"/>
    <property type="evidence" value="ECO:0007669"/>
    <property type="project" value="UniProtKB-KW"/>
</dbReference>
<dbReference type="FunFam" id="3.40.50.11260:FF:000005">
    <property type="entry name" value="Heat shock protein 90"/>
    <property type="match status" value="1"/>
</dbReference>
<feature type="binding site" evidence="5">
    <location>
        <position position="144"/>
    </location>
    <ligand>
        <name>ATP</name>
        <dbReference type="ChEBI" id="CHEBI:30616"/>
    </ligand>
</feature>
<feature type="binding site" evidence="5">
    <location>
        <position position="136"/>
    </location>
    <ligand>
        <name>ATP</name>
        <dbReference type="ChEBI" id="CHEBI:30616"/>
    </ligand>
</feature>
<keyword evidence="8" id="KW-0346">Stress response</keyword>
<dbReference type="CDD" id="cd16927">
    <property type="entry name" value="HATPase_Hsp90-like"/>
    <property type="match status" value="1"/>
</dbReference>
<sequence>MILKSRPRGLHLRRTIICALVVALCGFMHFSAHAGVQSAETPSTNDNLDEASIGGEKFEFQAEISRLMDIIIHSLYKSKEIFLRELISNASDALDKIRFLALSNSKALDAAKNLEIRISYDADAQTLTIRDTGVGMTREDMINNLGTVAKSGTAKFMENLQKGDTNMIGQFGVGFYSVYLVADRVRFASKNNDDDQYMWISDANASFTVAKDPRGNTLGRGSEITLFLKKDAKEFCDQDRLKSLISRYSEFITFPILMKTSTEESYEVDIEDDTEETEKKDEKDEKDEDKSDELESKDEDDNEDKDKKKTRTEKRTVWNWTRINDVQAIWTRPAEDISDEEYVKFFKSIKKTDNEPLTWIQFKAEGKVEFKSILYIPKDAPHDLYQKYESTSPEIKLYVRKVLITDDYDEFLPRYLNFVVGVVDSDDLPINVSRETLQESLILKIIRKKLVRKVLEMLLDFASVEDDDAEDDGEDDDAGRKKKDIKSDENPDYIKFWETFGKSIKLGVIHDSVNRGKLAKLLRFQSSQSDKKYISFEQYVSRMKEWQTSIYYLSCEEEDSCTKSPFLEKAAAKGVEVIFMNEPLDEYLVGHITDFDGKKLQSISKENVKFGDEDPKVVEKREKIYSEKFVGLTEALKKLYAGDISKVVVSQRGMSSPAVLVSSQWGYSAKMQKLMKSQTFGDGNRGLNPMSGTKSAIMEINPRHPIVSQLDDLFKSNPEDDKAKNLAWLLFDTAVVNSGYEMTHSDHFASRVYRVMQDNLGLKTLDLEPEIEVSIDDEPSSDAETEETENLDDGIPEDESADEENEKDEL</sequence>
<feature type="binding site" evidence="5">
    <location>
        <position position="434"/>
    </location>
    <ligand>
        <name>ATP</name>
        <dbReference type="ChEBI" id="CHEBI:30616"/>
    </ligand>
</feature>
<dbReference type="Gene3D" id="1.20.120.790">
    <property type="entry name" value="Heat shock protein 90, C-terminal domain"/>
    <property type="match status" value="1"/>
</dbReference>
<feature type="binding site" evidence="5">
    <location>
        <begin position="151"/>
        <end position="152"/>
    </location>
    <ligand>
        <name>ATP</name>
        <dbReference type="ChEBI" id="CHEBI:30616"/>
    </ligand>
</feature>
<dbReference type="PRINTS" id="PR00775">
    <property type="entry name" value="HEATSHOCK90"/>
</dbReference>
<feature type="binding site" evidence="5">
    <location>
        <position position="89"/>
    </location>
    <ligand>
        <name>ATP</name>
        <dbReference type="ChEBI" id="CHEBI:30616"/>
    </ligand>
</feature>
<dbReference type="SMART" id="SM00387">
    <property type="entry name" value="HATPase_c"/>
    <property type="match status" value="1"/>
</dbReference>
<evidence type="ECO:0000259" key="7">
    <source>
        <dbReference type="SMART" id="SM00387"/>
    </source>
</evidence>
<dbReference type="InterPro" id="IPR020568">
    <property type="entry name" value="Ribosomal_Su5_D2-typ_SF"/>
</dbReference>
<dbReference type="Gene3D" id="3.40.50.11260">
    <property type="match status" value="1"/>
</dbReference>
<feature type="region of interest" description="Disordered" evidence="6">
    <location>
        <begin position="771"/>
        <end position="810"/>
    </location>
</feature>
<evidence type="ECO:0000256" key="5">
    <source>
        <dbReference type="PIRSR" id="PIRSR002583-1"/>
    </source>
</evidence>
<feature type="region of interest" description="Disordered" evidence="6">
    <location>
        <begin position="265"/>
        <end position="308"/>
    </location>
</feature>
<name>F0WMB9_9STRA</name>
<evidence type="ECO:0000256" key="6">
    <source>
        <dbReference type="SAM" id="MobiDB-lite"/>
    </source>
</evidence>
<reference evidence="8" key="1">
    <citation type="journal article" date="2011" name="PLoS Biol.">
        <title>Gene gain and loss during evolution of obligate parasitism in the white rust pathogen of Arabidopsis thaliana.</title>
        <authorList>
            <person name="Kemen E."/>
            <person name="Gardiner A."/>
            <person name="Schultz-Larsen T."/>
            <person name="Kemen A.C."/>
            <person name="Balmuth A.L."/>
            <person name="Robert-Seilaniantz A."/>
            <person name="Bailey K."/>
            <person name="Holub E."/>
            <person name="Studholme D.J."/>
            <person name="Maclean D."/>
            <person name="Jones J.D."/>
        </authorList>
    </citation>
    <scope>NUCLEOTIDE SEQUENCE</scope>
</reference>
<dbReference type="NCBIfam" id="NF003555">
    <property type="entry name" value="PRK05218.1"/>
    <property type="match status" value="1"/>
</dbReference>
<reference evidence="8" key="2">
    <citation type="submission" date="2011-02" db="EMBL/GenBank/DDBJ databases">
        <authorList>
            <person name="MacLean D."/>
        </authorList>
    </citation>
    <scope>NUCLEOTIDE SEQUENCE</scope>
</reference>
<feature type="binding site" evidence="5">
    <location>
        <begin position="170"/>
        <end position="175"/>
    </location>
    <ligand>
        <name>ATP</name>
        <dbReference type="ChEBI" id="CHEBI:30616"/>
    </ligand>
</feature>
<feature type="binding site" evidence="5">
    <location>
        <position position="131"/>
    </location>
    <ligand>
        <name>ATP</name>
        <dbReference type="ChEBI" id="CHEBI:30616"/>
    </ligand>
</feature>
<dbReference type="FunFam" id="3.30.565.10:FF:000005">
    <property type="entry name" value="Heat shock protein 90"/>
    <property type="match status" value="1"/>
</dbReference>
<proteinExistence type="inferred from homology"/>
<dbReference type="EMBL" id="FR824200">
    <property type="protein sequence ID" value="CCA22450.1"/>
    <property type="molecule type" value="Genomic_DNA"/>
</dbReference>
<keyword evidence="4" id="KW-0143">Chaperone</keyword>
<dbReference type="InterPro" id="IPR037196">
    <property type="entry name" value="HSP90_C"/>
</dbReference>
<dbReference type="GO" id="GO:0016887">
    <property type="term" value="F:ATP hydrolysis activity"/>
    <property type="evidence" value="ECO:0007669"/>
    <property type="project" value="InterPro"/>
</dbReference>
<dbReference type="SUPFAM" id="SSF110942">
    <property type="entry name" value="HSP90 C-terminal domain"/>
    <property type="match status" value="1"/>
</dbReference>
<feature type="compositionally biased region" description="Acidic residues" evidence="6">
    <location>
        <begin position="265"/>
        <end position="276"/>
    </location>
</feature>
<feature type="binding site" evidence="5">
    <location>
        <position position="150"/>
    </location>
    <ligand>
        <name>ATP</name>
        <dbReference type="ChEBI" id="CHEBI:30616"/>
    </ligand>
</feature>
<dbReference type="InterPro" id="IPR020575">
    <property type="entry name" value="Hsp90_N"/>
</dbReference>
<evidence type="ECO:0000256" key="1">
    <source>
        <dbReference type="ARBA" id="ARBA00008239"/>
    </source>
</evidence>
<evidence type="ECO:0000256" key="3">
    <source>
        <dbReference type="ARBA" id="ARBA00022840"/>
    </source>
</evidence>
<dbReference type="SUPFAM" id="SSF54211">
    <property type="entry name" value="Ribosomal protein S5 domain 2-like"/>
    <property type="match status" value="1"/>
</dbReference>
<evidence type="ECO:0000313" key="8">
    <source>
        <dbReference type="EMBL" id="CCA22450.1"/>
    </source>
</evidence>
<dbReference type="Gene3D" id="3.30.230.80">
    <property type="match status" value="1"/>
</dbReference>
<dbReference type="SUPFAM" id="SSF55874">
    <property type="entry name" value="ATPase domain of HSP90 chaperone/DNA topoisomerase II/histidine kinase"/>
    <property type="match status" value="1"/>
</dbReference>
<accession>F0WMB9</accession>
<protein>
    <submittedName>
        <fullName evidence="8">Heat shock protein 90 putative</fullName>
    </submittedName>
</protein>
<dbReference type="Gene3D" id="3.30.565.10">
    <property type="entry name" value="Histidine kinase-like ATPase, C-terminal domain"/>
    <property type="match status" value="1"/>
</dbReference>
<comment type="similarity">
    <text evidence="1">Belongs to the heat shock protein 90 family.</text>
</comment>
<feature type="domain" description="Histidine kinase/HSP90-like ATPase" evidence="7">
    <location>
        <begin position="78"/>
        <end position="232"/>
    </location>
</feature>
<feature type="compositionally biased region" description="Acidic residues" evidence="6">
    <location>
        <begin position="284"/>
        <end position="303"/>
    </location>
</feature>
<evidence type="ECO:0000256" key="4">
    <source>
        <dbReference type="ARBA" id="ARBA00023186"/>
    </source>
</evidence>
<keyword evidence="2 5" id="KW-0547">Nucleotide-binding</keyword>
<dbReference type="InterPro" id="IPR036890">
    <property type="entry name" value="HATPase_C_sf"/>
</dbReference>
<feature type="binding site" evidence="5">
    <location>
        <position position="85"/>
    </location>
    <ligand>
        <name>ATP</name>
        <dbReference type="ChEBI" id="CHEBI:30616"/>
    </ligand>
</feature>
<dbReference type="Pfam" id="PF02518">
    <property type="entry name" value="HATPase_c"/>
    <property type="match status" value="1"/>
</dbReference>
<dbReference type="AlphaFoldDB" id="F0WMB9"/>
<organism evidence="8">
    <name type="scientific">Albugo laibachii Nc14</name>
    <dbReference type="NCBI Taxonomy" id="890382"/>
    <lineage>
        <taxon>Eukaryota</taxon>
        <taxon>Sar</taxon>
        <taxon>Stramenopiles</taxon>
        <taxon>Oomycota</taxon>
        <taxon>Peronosporomycetes</taxon>
        <taxon>Albuginales</taxon>
        <taxon>Albuginaceae</taxon>
        <taxon>Albugo</taxon>
    </lineage>
</organism>
<dbReference type="PANTHER" id="PTHR11528">
    <property type="entry name" value="HEAT SHOCK PROTEIN 90 FAMILY MEMBER"/>
    <property type="match status" value="1"/>
</dbReference>
<dbReference type="Pfam" id="PF00183">
    <property type="entry name" value="HSP90"/>
    <property type="match status" value="1"/>
</dbReference>
<dbReference type="InterPro" id="IPR003594">
    <property type="entry name" value="HATPase_dom"/>
</dbReference>
<dbReference type="HAMAP" id="MF_00505">
    <property type="entry name" value="HSP90"/>
    <property type="match status" value="1"/>
</dbReference>
<keyword evidence="3 5" id="KW-0067">ATP-binding</keyword>
<dbReference type="InterPro" id="IPR001404">
    <property type="entry name" value="Hsp90_fam"/>
</dbReference>
<evidence type="ECO:0000256" key="2">
    <source>
        <dbReference type="ARBA" id="ARBA00022741"/>
    </source>
</evidence>
<dbReference type="HOGENOM" id="CLU_006684_1_3_1"/>
<dbReference type="GO" id="GO:0140662">
    <property type="term" value="F:ATP-dependent protein folding chaperone"/>
    <property type="evidence" value="ECO:0007669"/>
    <property type="project" value="InterPro"/>
</dbReference>
<dbReference type="GO" id="GO:0051082">
    <property type="term" value="F:unfolded protein binding"/>
    <property type="evidence" value="ECO:0007669"/>
    <property type="project" value="InterPro"/>
</dbReference>
<dbReference type="PIRSF" id="PIRSF002583">
    <property type="entry name" value="Hsp90"/>
    <property type="match status" value="1"/>
</dbReference>
<gene>
    <name evidence="8" type="primary">AlNc14C155G7624</name>
    <name evidence="8" type="ORF">ALNC14_085930</name>
</gene>